<evidence type="ECO:0000313" key="3">
    <source>
        <dbReference type="Proteomes" id="UP000218287"/>
    </source>
</evidence>
<accession>A0A1Z4GL90</accession>
<evidence type="ECO:0000256" key="1">
    <source>
        <dbReference type="SAM" id="Phobius"/>
    </source>
</evidence>
<dbReference type="InterPro" id="IPR005325">
    <property type="entry name" value="DUF308_memb"/>
</dbReference>
<dbReference type="Pfam" id="PF03729">
    <property type="entry name" value="DUF308"/>
    <property type="match status" value="1"/>
</dbReference>
<dbReference type="EMBL" id="AP018174">
    <property type="protein sequence ID" value="BAY18249.1"/>
    <property type="molecule type" value="Genomic_DNA"/>
</dbReference>
<proteinExistence type="predicted"/>
<feature type="transmembrane region" description="Helical" evidence="1">
    <location>
        <begin position="60"/>
        <end position="80"/>
    </location>
</feature>
<dbReference type="AlphaFoldDB" id="A0A1Z4GL90"/>
<evidence type="ECO:0008006" key="4">
    <source>
        <dbReference type="Google" id="ProtNLM"/>
    </source>
</evidence>
<dbReference type="PANTHER" id="PTHR34989">
    <property type="entry name" value="PROTEIN HDED"/>
    <property type="match status" value="1"/>
</dbReference>
<organism evidence="2 3">
    <name type="scientific">Anabaenopsis circularis NIES-21</name>
    <dbReference type="NCBI Taxonomy" id="1085406"/>
    <lineage>
        <taxon>Bacteria</taxon>
        <taxon>Bacillati</taxon>
        <taxon>Cyanobacteriota</taxon>
        <taxon>Cyanophyceae</taxon>
        <taxon>Nostocales</taxon>
        <taxon>Nodulariaceae</taxon>
        <taxon>Anabaenopsis</taxon>
    </lineage>
</organism>
<dbReference type="Proteomes" id="UP000218287">
    <property type="component" value="Chromosome"/>
</dbReference>
<protein>
    <recommendedName>
        <fullName evidence="4">HdeD family acid-resistance protein</fullName>
    </recommendedName>
</protein>
<sequence>MGEPPKTFTISSWIQSMTENFDPMRIGTRLARNWWTLALRGTLAIIFGLTALFWPGITLTALVFLFAAFALGGGILLAIAGFKDHLGNIHGWLLVIEGAIGVAVGVMAFIWPGITALILLYLIATWAIITGIFEIIAANQLRQDIENEWLLIAAGIASLIFGVLLIIWPIAGALAILWIIAAYAIVFGVLMLLLALRLRKWGEQRRLL</sequence>
<feature type="transmembrane region" description="Helical" evidence="1">
    <location>
        <begin position="149"/>
        <end position="170"/>
    </location>
</feature>
<name>A0A1Z4GL90_9CYAN</name>
<feature type="transmembrane region" description="Helical" evidence="1">
    <location>
        <begin position="34"/>
        <end position="54"/>
    </location>
</feature>
<gene>
    <name evidence="2" type="ORF">NIES21_40930</name>
</gene>
<keyword evidence="1" id="KW-0472">Membrane</keyword>
<keyword evidence="3" id="KW-1185">Reference proteome</keyword>
<dbReference type="PANTHER" id="PTHR34989:SF1">
    <property type="entry name" value="PROTEIN HDED"/>
    <property type="match status" value="1"/>
</dbReference>
<feature type="transmembrane region" description="Helical" evidence="1">
    <location>
        <begin position="92"/>
        <end position="111"/>
    </location>
</feature>
<dbReference type="GO" id="GO:0005886">
    <property type="term" value="C:plasma membrane"/>
    <property type="evidence" value="ECO:0007669"/>
    <property type="project" value="TreeGrafter"/>
</dbReference>
<keyword evidence="1" id="KW-1133">Transmembrane helix</keyword>
<dbReference type="InterPro" id="IPR052712">
    <property type="entry name" value="Acid_resist_chaperone_HdeD"/>
</dbReference>
<evidence type="ECO:0000313" key="2">
    <source>
        <dbReference type="EMBL" id="BAY18249.1"/>
    </source>
</evidence>
<keyword evidence="1" id="KW-0812">Transmembrane</keyword>
<feature type="transmembrane region" description="Helical" evidence="1">
    <location>
        <begin position="176"/>
        <end position="196"/>
    </location>
</feature>
<reference evidence="2 3" key="1">
    <citation type="submission" date="2017-06" db="EMBL/GenBank/DDBJ databases">
        <title>Genome sequencing of cyanobaciteial culture collection at National Institute for Environmental Studies (NIES).</title>
        <authorList>
            <person name="Hirose Y."/>
            <person name="Shimura Y."/>
            <person name="Fujisawa T."/>
            <person name="Nakamura Y."/>
            <person name="Kawachi M."/>
        </authorList>
    </citation>
    <scope>NUCLEOTIDE SEQUENCE [LARGE SCALE GENOMIC DNA]</scope>
    <source>
        <strain evidence="2 3">NIES-21</strain>
    </source>
</reference>
<feature type="transmembrane region" description="Helical" evidence="1">
    <location>
        <begin position="117"/>
        <end position="137"/>
    </location>
</feature>